<dbReference type="InterPro" id="IPR025293">
    <property type="entry name" value="YfiR/HmsC-like"/>
</dbReference>
<accession>A0A937APC3</accession>
<dbReference type="Pfam" id="PF13689">
    <property type="entry name" value="DUF4154"/>
    <property type="match status" value="1"/>
</dbReference>
<organism evidence="1 2">
    <name type="scientific">Marivirga atlantica</name>
    <dbReference type="NCBI Taxonomy" id="1548457"/>
    <lineage>
        <taxon>Bacteria</taxon>
        <taxon>Pseudomonadati</taxon>
        <taxon>Bacteroidota</taxon>
        <taxon>Cytophagia</taxon>
        <taxon>Cytophagales</taxon>
        <taxon>Marivirgaceae</taxon>
        <taxon>Marivirga</taxon>
    </lineage>
</organism>
<keyword evidence="2" id="KW-1185">Reference proteome</keyword>
<name>A0A937APC3_9BACT</name>
<proteinExistence type="predicted"/>
<reference evidence="1" key="1">
    <citation type="submission" date="2021-01" db="EMBL/GenBank/DDBJ databases">
        <title>Marivirga sp. nov., isolated from intertidal surface sediments.</title>
        <authorList>
            <person name="Zhang M."/>
        </authorList>
    </citation>
    <scope>NUCLEOTIDE SEQUENCE</scope>
    <source>
        <strain evidence="1">SM1354</strain>
    </source>
</reference>
<dbReference type="EMBL" id="JAERQG010000003">
    <property type="protein sequence ID" value="MBL0766362.1"/>
    <property type="molecule type" value="Genomic_DNA"/>
</dbReference>
<comment type="caution">
    <text evidence="1">The sequence shown here is derived from an EMBL/GenBank/DDBJ whole genome shotgun (WGS) entry which is preliminary data.</text>
</comment>
<gene>
    <name evidence="1" type="ORF">JKP34_13940</name>
</gene>
<dbReference type="AlphaFoldDB" id="A0A937APC3"/>
<dbReference type="Proteomes" id="UP000642920">
    <property type="component" value="Unassembled WGS sequence"/>
</dbReference>
<dbReference type="RefSeq" id="WP_201922685.1">
    <property type="nucleotide sequence ID" value="NZ_JAERQG010000003.1"/>
</dbReference>
<evidence type="ECO:0000313" key="2">
    <source>
        <dbReference type="Proteomes" id="UP000642920"/>
    </source>
</evidence>
<evidence type="ECO:0000313" key="1">
    <source>
        <dbReference type="EMBL" id="MBL0766362.1"/>
    </source>
</evidence>
<protein>
    <submittedName>
        <fullName evidence="1">YfiR family protein</fullName>
    </submittedName>
</protein>
<sequence length="174" mass="20143">MVKRLTILIFFTLIITLINKSQAQVDDSQLKSVLIERFSRFMEWPENMIDSVFVIEVLDNKEMYEIIKKTYANRKINNLPVQVTLLSSQKEYDHPMCHVLYVGNCYRENSTSIIEIYQQSGALVLGHEDRCLENGVTLAFISDGKKVVFGYDELALKRNKVSISYKLLQLAKNQ</sequence>